<dbReference type="OrthoDB" id="10069167at2759"/>
<dbReference type="PANTHER" id="PTHR24211">
    <property type="entry name" value="LIM DOMAIN-CONTAINING PROTEIN"/>
    <property type="match status" value="1"/>
</dbReference>
<protein>
    <recommendedName>
        <fullName evidence="3">PET domain-containing protein</fullName>
    </recommendedName>
</protein>
<sequence>MATGGLSPSPVTEPVKRRAAPRTNYHLISEDPTIRDYTSAVNANGHKGSASTDASRGCSKCGQCPGLSLHYWRKICRHCKCPPEVHDLSVGADGDSTFGTKGAVRISRDPKRNSTSDDDSGCPLEEFAWVPPGLPPEQ</sequence>
<dbReference type="GO" id="GO:0008270">
    <property type="term" value="F:zinc ion binding"/>
    <property type="evidence" value="ECO:0007669"/>
    <property type="project" value="InterPro"/>
</dbReference>
<dbReference type="InterPro" id="IPR010442">
    <property type="entry name" value="PET_domain"/>
</dbReference>
<reference evidence="4" key="1">
    <citation type="submission" date="2021-04" db="EMBL/GenBank/DDBJ databases">
        <authorList>
            <consortium name="Molecular Ecology Group"/>
        </authorList>
    </citation>
    <scope>NUCLEOTIDE SEQUENCE</scope>
</reference>
<dbReference type="PROSITE" id="PS51303">
    <property type="entry name" value="PET"/>
    <property type="match status" value="1"/>
</dbReference>
<feature type="region of interest" description="Disordered" evidence="2">
    <location>
        <begin position="90"/>
        <end position="138"/>
    </location>
</feature>
<name>A0A8S3Z4F4_9EUPU</name>
<feature type="compositionally biased region" description="Basic and acidic residues" evidence="2">
    <location>
        <begin position="106"/>
        <end position="115"/>
    </location>
</feature>
<dbReference type="PANTHER" id="PTHR24211:SF20">
    <property type="entry name" value="PROTEIN ESPINAS-RELATED"/>
    <property type="match status" value="1"/>
</dbReference>
<organism evidence="4 5">
    <name type="scientific">Candidula unifasciata</name>
    <dbReference type="NCBI Taxonomy" id="100452"/>
    <lineage>
        <taxon>Eukaryota</taxon>
        <taxon>Metazoa</taxon>
        <taxon>Spiralia</taxon>
        <taxon>Lophotrochozoa</taxon>
        <taxon>Mollusca</taxon>
        <taxon>Gastropoda</taxon>
        <taxon>Heterobranchia</taxon>
        <taxon>Euthyneura</taxon>
        <taxon>Panpulmonata</taxon>
        <taxon>Eupulmonata</taxon>
        <taxon>Stylommatophora</taxon>
        <taxon>Helicina</taxon>
        <taxon>Helicoidea</taxon>
        <taxon>Geomitridae</taxon>
        <taxon>Candidula</taxon>
    </lineage>
</organism>
<dbReference type="InterPro" id="IPR047120">
    <property type="entry name" value="Pk/Esn/Tes"/>
</dbReference>
<proteinExistence type="predicted"/>
<gene>
    <name evidence="4" type="ORF">CUNI_LOCUS9952</name>
</gene>
<dbReference type="EMBL" id="CAJHNH020001774">
    <property type="protein sequence ID" value="CAG5124394.1"/>
    <property type="molecule type" value="Genomic_DNA"/>
</dbReference>
<evidence type="ECO:0000256" key="2">
    <source>
        <dbReference type="SAM" id="MobiDB-lite"/>
    </source>
</evidence>
<dbReference type="AlphaFoldDB" id="A0A8S3Z4F4"/>
<comment type="caution">
    <text evidence="4">The sequence shown here is derived from an EMBL/GenBank/DDBJ whole genome shotgun (WGS) entry which is preliminary data.</text>
</comment>
<evidence type="ECO:0000256" key="1">
    <source>
        <dbReference type="ARBA" id="ARBA00022737"/>
    </source>
</evidence>
<feature type="domain" description="PET" evidence="3">
    <location>
        <begin position="108"/>
        <end position="138"/>
    </location>
</feature>
<evidence type="ECO:0000313" key="4">
    <source>
        <dbReference type="EMBL" id="CAG5124394.1"/>
    </source>
</evidence>
<keyword evidence="5" id="KW-1185">Reference proteome</keyword>
<evidence type="ECO:0000313" key="5">
    <source>
        <dbReference type="Proteomes" id="UP000678393"/>
    </source>
</evidence>
<keyword evidence="1" id="KW-0677">Repeat</keyword>
<evidence type="ECO:0000259" key="3">
    <source>
        <dbReference type="PROSITE" id="PS51303"/>
    </source>
</evidence>
<feature type="region of interest" description="Disordered" evidence="2">
    <location>
        <begin position="1"/>
        <end position="31"/>
    </location>
</feature>
<accession>A0A8S3Z4F4</accession>
<dbReference type="Proteomes" id="UP000678393">
    <property type="component" value="Unassembled WGS sequence"/>
</dbReference>
<feature type="non-terminal residue" evidence="4">
    <location>
        <position position="1"/>
    </location>
</feature>